<feature type="domain" description="CCHC-type" evidence="8">
    <location>
        <begin position="660"/>
        <end position="675"/>
    </location>
</feature>
<keyword evidence="4" id="KW-0378">Hydrolase</keyword>
<protein>
    <submittedName>
        <fullName evidence="10">Zinc finger, CCHC-type containing protein</fullName>
    </submittedName>
</protein>
<evidence type="ECO:0000259" key="8">
    <source>
        <dbReference type="PROSITE" id="PS50158"/>
    </source>
</evidence>
<dbReference type="InterPro" id="IPR054722">
    <property type="entry name" value="PolX-like_BBD"/>
</dbReference>
<feature type="compositionally biased region" description="Basic and acidic residues" evidence="7">
    <location>
        <begin position="1186"/>
        <end position="1195"/>
    </location>
</feature>
<feature type="compositionally biased region" description="Polar residues" evidence="7">
    <location>
        <begin position="1162"/>
        <end position="1176"/>
    </location>
</feature>
<evidence type="ECO:0000256" key="2">
    <source>
        <dbReference type="ARBA" id="ARBA00022723"/>
    </source>
</evidence>
<dbReference type="InterPro" id="IPR012337">
    <property type="entry name" value="RNaseH-like_sf"/>
</dbReference>
<dbReference type="InterPro" id="IPR036875">
    <property type="entry name" value="Znf_CCHC_sf"/>
</dbReference>
<dbReference type="PROSITE" id="PS50158">
    <property type="entry name" value="ZF_CCHC"/>
    <property type="match status" value="1"/>
</dbReference>
<dbReference type="Pfam" id="PF25597">
    <property type="entry name" value="SH3_retrovirus"/>
    <property type="match status" value="1"/>
</dbReference>
<keyword evidence="3" id="KW-0064">Aspartyl protease</keyword>
<evidence type="ECO:0000256" key="1">
    <source>
        <dbReference type="ARBA" id="ARBA00022670"/>
    </source>
</evidence>
<dbReference type="InterPro" id="IPR013103">
    <property type="entry name" value="RVT_2"/>
</dbReference>
<evidence type="ECO:0000313" key="10">
    <source>
        <dbReference type="EMBL" id="GJT16806.1"/>
    </source>
</evidence>
<dbReference type="Pfam" id="PF13976">
    <property type="entry name" value="gag_pre-integrs"/>
    <property type="match status" value="1"/>
</dbReference>
<dbReference type="Proteomes" id="UP001151760">
    <property type="component" value="Unassembled WGS sequence"/>
</dbReference>
<reference evidence="10" key="1">
    <citation type="journal article" date="2022" name="Int. J. Mol. Sci.">
        <title>Draft Genome of Tanacetum Coccineum: Genomic Comparison of Closely Related Tanacetum-Family Plants.</title>
        <authorList>
            <person name="Yamashiro T."/>
            <person name="Shiraishi A."/>
            <person name="Nakayama K."/>
            <person name="Satake H."/>
        </authorList>
    </citation>
    <scope>NUCLEOTIDE SEQUENCE</scope>
</reference>
<dbReference type="InterPro" id="IPR001584">
    <property type="entry name" value="Integrase_cat-core"/>
</dbReference>
<feature type="region of interest" description="Disordered" evidence="7">
    <location>
        <begin position="237"/>
        <end position="257"/>
    </location>
</feature>
<evidence type="ECO:0000259" key="9">
    <source>
        <dbReference type="PROSITE" id="PS50994"/>
    </source>
</evidence>
<comment type="caution">
    <text evidence="10">The sequence shown here is derived from an EMBL/GenBank/DDBJ whole genome shotgun (WGS) entry which is preliminary data.</text>
</comment>
<dbReference type="InterPro" id="IPR043502">
    <property type="entry name" value="DNA/RNA_pol_sf"/>
</dbReference>
<evidence type="ECO:0000256" key="4">
    <source>
        <dbReference type="ARBA" id="ARBA00022801"/>
    </source>
</evidence>
<keyword evidence="5" id="KW-0863">Zinc-finger</keyword>
<sequence length="1679" mass="191872">MVAFLKKPEGSEGFHKIVDFLNTSHIRYALTENPTIYVSLIKQFWQTASTRTLDNGEVELTATIDGKVKIVTEASVRRHLKLEDSNGISNLPTTEIFEQLALIGKLWFLEPRCILSHQFRVEARFTGVDVRYIGAATTVTGLEAGQGSGNIDKTPTMPHDSPLLRVNTFGSDEGSMQLQELMALCKKLSNKVESLETDLKQTKQIYGTAFTKLIKKVKKLEKTVKTSQARRKTRIVVSDDEEDLEDPSKQGRKIGRHEHDIESDFEFTVAEEVYTAKKGVSTASASSAKDKALRLQEQLDEEERQRIARVHEAARSFSEVEWEEIRARVEASEELVQRLQTEEREKYSEDDQAKILQLKRLSFNEIKDLFETTMRRANTFVPMETEIRRGVPELVADSSQAAVLNPQNLENIIMDQSAGLRMFGSDTIKLDRMDGMNFTRWKEKMKFLLTAFKVYYVLEGPPVGVMTEEEQRKREQDETLCRGYILSTLTDRLYDLYTPMTSAREIWNSLEEKYTAEKEGADKFITFKFFEFAMEDNVSILDQVHEFLILVSKFKNLNIEILEKLLVGAIITKLPSSWHNYRKKLMHTSEDFTLDQIQKHLRIEEETRIREKNLNGASSSKVNYVDSGKNNKGNDKKRKGTWNSSKDNKKDKKPLSEVVCYKCGEKGHIKRYCKNPKKKTQNSNKKDESANVVEQVDTTEITAMVSEMNIGMIQELHMASVTTTDDWWYDSGATTHVCNNRDLFKTYKETEDGHEVMMGDNHTSKVIGSGNVEIQFTSGKKLTLMNVLHVPNIRKNLVSGFKLCKSGVKAVIESDKVILSKANVFIGKAYACDGMFKLNINKITSSAYLPDCNFISSFNIECSTFNLWHNRHINYRTMKDMLKQGIISYNGEHKDKCEIYVQAKMKRKPFPKVDRKSEILELVHSDICELNGQLTRGGDRYFITFIDDCSRYTYVYLLKSKDQAFETFKIYKAEVENQRGKKIQILRSDRGGEYFSTEFSSYCESQGLIHQRTAPYTPQQNGVAERKNRVLQDMINAMLVSANLPKNLWGEALLTACHVSNRIIAKKLKVSPYEIWKGRKPNISYFRVWGCLAYYKVPLPNTSKLGPRGLKSVFVGYAKDSKSYRCLDLDSNVIVESRDVDFFENKFRHDSTSTNEIVTQIPQDISGPNLNSNNKRNMAESSSAPRRSERARKERNLDPDFIDSQAIIFLVEGDNENNVINKIPVLLNVEDAPKTYKEAITSRNFTFWKEVIDDEMDFLVSNNTWELSDLPPGFSQRQGVDYFDTYAPVARITSIMVLFALALIYNLPIHQMDVKTTFLNGDLDEEVYMKQLKGFVLPGHENKVYKLKKSLYGLKQAPKQWHDKFDKSILSNGFTHNSSDRCIYSKFTKDYGVILCLYVDDILIVGTNMESINETKKFLSSCFQMKDMNEVDTILGIKVKRHSGGYALNQYHYIDKIIDKFQHLNIEEANTPYESSCKLVENNGRAVAQIEYASAIGCLMYATHCTRPDIAYAVCKLSRYTSNPSQDHWKAIGRVFGYLKRTRQLALYYDRFPAVLEGYSDASWITGSSDSKSTTGWIFTLGGGAVCWGSKKQTCITHSTMEAEFLALAVAGKEAEWLRNMLLDIELWPQPMPTISLHCDSQSTLSRAYNKNLADPFTKGLPKDIVFGTTREMGLKPIE</sequence>
<dbReference type="InterPro" id="IPR025724">
    <property type="entry name" value="GAG-pre-integrase_dom"/>
</dbReference>
<dbReference type="SUPFAM" id="SSF57756">
    <property type="entry name" value="Retrovirus zinc finger-like domains"/>
    <property type="match status" value="1"/>
</dbReference>
<dbReference type="SUPFAM" id="SSF56672">
    <property type="entry name" value="DNA/RNA polymerases"/>
    <property type="match status" value="1"/>
</dbReference>
<dbReference type="PANTHER" id="PTHR42648">
    <property type="entry name" value="TRANSPOSASE, PUTATIVE-RELATED"/>
    <property type="match status" value="1"/>
</dbReference>
<dbReference type="InterPro" id="IPR057670">
    <property type="entry name" value="SH3_retrovirus"/>
</dbReference>
<feature type="coiled-coil region" evidence="6">
    <location>
        <begin position="285"/>
        <end position="342"/>
    </location>
</feature>
<dbReference type="InterPro" id="IPR036397">
    <property type="entry name" value="RNaseH_sf"/>
</dbReference>
<proteinExistence type="predicted"/>
<feature type="domain" description="Integrase catalytic" evidence="9">
    <location>
        <begin position="907"/>
        <end position="1080"/>
    </location>
</feature>
<gene>
    <name evidence="10" type="ORF">Tco_0875512</name>
</gene>
<dbReference type="SMART" id="SM00343">
    <property type="entry name" value="ZnF_C2HC"/>
    <property type="match status" value="1"/>
</dbReference>
<feature type="region of interest" description="Disordered" evidence="7">
    <location>
        <begin position="617"/>
        <end position="651"/>
    </location>
</feature>
<dbReference type="EMBL" id="BQNB010013505">
    <property type="protein sequence ID" value="GJT16806.1"/>
    <property type="molecule type" value="Genomic_DNA"/>
</dbReference>
<dbReference type="CDD" id="cd09272">
    <property type="entry name" value="RNase_HI_RT_Ty1"/>
    <property type="match status" value="1"/>
</dbReference>
<accession>A0ABQ5BPM2</accession>
<dbReference type="Gene3D" id="4.10.60.10">
    <property type="entry name" value="Zinc finger, CCHC-type"/>
    <property type="match status" value="1"/>
</dbReference>
<evidence type="ECO:0000256" key="7">
    <source>
        <dbReference type="SAM" id="MobiDB-lite"/>
    </source>
</evidence>
<keyword evidence="11" id="KW-1185">Reference proteome</keyword>
<dbReference type="InterPro" id="IPR039537">
    <property type="entry name" value="Retrotran_Ty1/copia-like"/>
</dbReference>
<dbReference type="Pfam" id="PF07727">
    <property type="entry name" value="RVT_2"/>
    <property type="match status" value="1"/>
</dbReference>
<evidence type="ECO:0000256" key="5">
    <source>
        <dbReference type="PROSITE-ProRule" id="PRU00047"/>
    </source>
</evidence>
<feature type="region of interest" description="Disordered" evidence="7">
    <location>
        <begin position="1162"/>
        <end position="1195"/>
    </location>
</feature>
<dbReference type="Pfam" id="PF14223">
    <property type="entry name" value="Retrotran_gag_2"/>
    <property type="match status" value="1"/>
</dbReference>
<keyword evidence="1" id="KW-0645">Protease</keyword>
<dbReference type="InterPro" id="IPR001878">
    <property type="entry name" value="Znf_CCHC"/>
</dbReference>
<dbReference type="Pfam" id="PF00665">
    <property type="entry name" value="rve"/>
    <property type="match status" value="1"/>
</dbReference>
<evidence type="ECO:0000313" key="11">
    <source>
        <dbReference type="Proteomes" id="UP001151760"/>
    </source>
</evidence>
<organism evidence="10 11">
    <name type="scientific">Tanacetum coccineum</name>
    <dbReference type="NCBI Taxonomy" id="301880"/>
    <lineage>
        <taxon>Eukaryota</taxon>
        <taxon>Viridiplantae</taxon>
        <taxon>Streptophyta</taxon>
        <taxon>Embryophyta</taxon>
        <taxon>Tracheophyta</taxon>
        <taxon>Spermatophyta</taxon>
        <taxon>Magnoliopsida</taxon>
        <taxon>eudicotyledons</taxon>
        <taxon>Gunneridae</taxon>
        <taxon>Pentapetalae</taxon>
        <taxon>asterids</taxon>
        <taxon>campanulids</taxon>
        <taxon>Asterales</taxon>
        <taxon>Asteraceae</taxon>
        <taxon>Asteroideae</taxon>
        <taxon>Anthemideae</taxon>
        <taxon>Anthemidinae</taxon>
        <taxon>Tanacetum</taxon>
    </lineage>
</organism>
<dbReference type="PROSITE" id="PS50994">
    <property type="entry name" value="INTEGRASE"/>
    <property type="match status" value="1"/>
</dbReference>
<dbReference type="Pfam" id="PF22936">
    <property type="entry name" value="Pol_BBD"/>
    <property type="match status" value="1"/>
</dbReference>
<keyword evidence="2" id="KW-0479">Metal-binding</keyword>
<dbReference type="Pfam" id="PF00098">
    <property type="entry name" value="zf-CCHC"/>
    <property type="match status" value="1"/>
</dbReference>
<dbReference type="Gene3D" id="3.30.420.10">
    <property type="entry name" value="Ribonuclease H-like superfamily/Ribonuclease H"/>
    <property type="match status" value="1"/>
</dbReference>
<keyword evidence="6" id="KW-0175">Coiled coil</keyword>
<keyword evidence="5" id="KW-0862">Zinc</keyword>
<reference evidence="10" key="2">
    <citation type="submission" date="2022-01" db="EMBL/GenBank/DDBJ databases">
        <authorList>
            <person name="Yamashiro T."/>
            <person name="Shiraishi A."/>
            <person name="Satake H."/>
            <person name="Nakayama K."/>
        </authorList>
    </citation>
    <scope>NUCLEOTIDE SEQUENCE</scope>
</reference>
<evidence type="ECO:0000256" key="6">
    <source>
        <dbReference type="SAM" id="Coils"/>
    </source>
</evidence>
<name>A0ABQ5BPM2_9ASTR</name>
<evidence type="ECO:0000256" key="3">
    <source>
        <dbReference type="ARBA" id="ARBA00022750"/>
    </source>
</evidence>
<feature type="coiled-coil region" evidence="6">
    <location>
        <begin position="178"/>
        <end position="205"/>
    </location>
</feature>
<dbReference type="PANTHER" id="PTHR42648:SF20">
    <property type="entry name" value="RNA-DIRECTED DNA POLYMERASE"/>
    <property type="match status" value="1"/>
</dbReference>
<dbReference type="SUPFAM" id="SSF53098">
    <property type="entry name" value="Ribonuclease H-like"/>
    <property type="match status" value="1"/>
</dbReference>